<reference evidence="2" key="1">
    <citation type="journal article" date="2012" name="Proc. Natl. Acad. Sci. U.S.A.">
        <title>Antigenic diversity is generated by distinct evolutionary mechanisms in African trypanosome species.</title>
        <authorList>
            <person name="Jackson A.P."/>
            <person name="Berry A."/>
            <person name="Aslett M."/>
            <person name="Allison H.C."/>
            <person name="Burton P."/>
            <person name="Vavrova-Anderson J."/>
            <person name="Brown R."/>
            <person name="Browne H."/>
            <person name="Corton N."/>
            <person name="Hauser H."/>
            <person name="Gamble J."/>
            <person name="Gilderthorp R."/>
            <person name="Marcello L."/>
            <person name="McQuillan J."/>
            <person name="Otto T.D."/>
            <person name="Quail M.A."/>
            <person name="Sanders M.J."/>
            <person name="van Tonder A."/>
            <person name="Ginger M.L."/>
            <person name="Field M.C."/>
            <person name="Barry J.D."/>
            <person name="Hertz-Fowler C."/>
            <person name="Berriman M."/>
        </authorList>
    </citation>
    <scope>NUCLEOTIDE SEQUENCE</scope>
    <source>
        <strain evidence="2">Y486</strain>
    </source>
</reference>
<gene>
    <name evidence="2" type="ORF">TVY486_0900640</name>
</gene>
<evidence type="ECO:0000256" key="1">
    <source>
        <dbReference type="SAM" id="Phobius"/>
    </source>
</evidence>
<protein>
    <submittedName>
        <fullName evidence="2">Uncharacterized protein</fullName>
    </submittedName>
</protein>
<keyword evidence="1" id="KW-0472">Membrane</keyword>
<dbReference type="AlphaFoldDB" id="G0U1U2"/>
<dbReference type="VEuPathDB" id="TriTrypDB:TvY486_0900640"/>
<feature type="transmembrane region" description="Helical" evidence="1">
    <location>
        <begin position="12"/>
        <end position="38"/>
    </location>
</feature>
<name>G0U1U2_TRYVY</name>
<proteinExistence type="predicted"/>
<feature type="transmembrane region" description="Helical" evidence="1">
    <location>
        <begin position="44"/>
        <end position="70"/>
    </location>
</feature>
<keyword evidence="1" id="KW-1133">Transmembrane helix</keyword>
<evidence type="ECO:0000313" key="2">
    <source>
        <dbReference type="EMBL" id="CCC50241.1"/>
    </source>
</evidence>
<accession>G0U1U2</accession>
<keyword evidence="1" id="KW-0812">Transmembrane</keyword>
<sequence length="103" mass="11745">MTQRKERRKAVNALATCGCNCIVLSFLLSFFSLLFFIYLSNCTVVVVVCVFFFSLLLSSYPFCLLFLLLFQYCFESCSSPVTFGHHPWFPRDSTGKKAEPTSL</sequence>
<organism evidence="2">
    <name type="scientific">Trypanosoma vivax (strain Y486)</name>
    <dbReference type="NCBI Taxonomy" id="1055687"/>
    <lineage>
        <taxon>Eukaryota</taxon>
        <taxon>Discoba</taxon>
        <taxon>Euglenozoa</taxon>
        <taxon>Kinetoplastea</taxon>
        <taxon>Metakinetoplastina</taxon>
        <taxon>Trypanosomatida</taxon>
        <taxon>Trypanosomatidae</taxon>
        <taxon>Trypanosoma</taxon>
        <taxon>Duttonella</taxon>
    </lineage>
</organism>
<dbReference type="EMBL" id="HE573025">
    <property type="protein sequence ID" value="CCC50241.1"/>
    <property type="molecule type" value="Genomic_DNA"/>
</dbReference>